<keyword evidence="3" id="KW-1185">Reference proteome</keyword>
<accession>A0A803NGF7</accession>
<reference evidence="2" key="1">
    <citation type="submission" date="2018-11" db="EMBL/GenBank/DDBJ databases">
        <authorList>
            <person name="Grassa J C."/>
        </authorList>
    </citation>
    <scope>NUCLEOTIDE SEQUENCE [LARGE SCALE GENOMIC DNA]</scope>
</reference>
<dbReference type="EMBL" id="UZAU01000025">
    <property type="status" value="NOT_ANNOTATED_CDS"/>
    <property type="molecule type" value="Genomic_DNA"/>
</dbReference>
<dbReference type="SUPFAM" id="SSF56672">
    <property type="entry name" value="DNA/RNA polymerases"/>
    <property type="match status" value="1"/>
</dbReference>
<evidence type="ECO:0000313" key="2">
    <source>
        <dbReference type="EnsemblPlants" id="cds.evm.model.01.1296"/>
    </source>
</evidence>
<proteinExistence type="predicted"/>
<organism evidence="2 3">
    <name type="scientific">Cannabis sativa</name>
    <name type="common">Hemp</name>
    <name type="synonym">Marijuana</name>
    <dbReference type="NCBI Taxonomy" id="3483"/>
    <lineage>
        <taxon>Eukaryota</taxon>
        <taxon>Viridiplantae</taxon>
        <taxon>Streptophyta</taxon>
        <taxon>Embryophyta</taxon>
        <taxon>Tracheophyta</taxon>
        <taxon>Spermatophyta</taxon>
        <taxon>Magnoliopsida</taxon>
        <taxon>eudicotyledons</taxon>
        <taxon>Gunneridae</taxon>
        <taxon>Pentapetalae</taxon>
        <taxon>rosids</taxon>
        <taxon>fabids</taxon>
        <taxon>Rosales</taxon>
        <taxon>Cannabaceae</taxon>
        <taxon>Cannabis</taxon>
    </lineage>
</organism>
<dbReference type="InterPro" id="IPR043502">
    <property type="entry name" value="DNA/RNA_pol_sf"/>
</dbReference>
<dbReference type="EnsemblPlants" id="evm.model.01.1296">
    <property type="protein sequence ID" value="cds.evm.model.01.1296"/>
    <property type="gene ID" value="evm.TU.01.1296"/>
</dbReference>
<dbReference type="AlphaFoldDB" id="A0A803NGF7"/>
<name>A0A803NGF7_CANSA</name>
<dbReference type="InterPro" id="IPR013103">
    <property type="entry name" value="RVT_2"/>
</dbReference>
<sequence>MQQPQGFIDPKYPTHVCKLTKALYGLKQAPRAWFDMLSTVLLQHGFNFSRADKRLFIRVTSTSCIYVLVYVDDIIVMGSDDVLVNKLITKLSTTFALKDLGPVDYFLGIQVTTNLDAILLSQTKYLQDLLCKADMQNVNTQNTPINSGLKFSNYGSEQVKDATLYKGDLQYATITRHELAISINKVCQFMQNSLLYLKYHGFNLYLLNFKFLKMSFLPYGVDDESTVLLATNPVLHAPKETLLNLLGCALTSLILGFLRWPLPLPAPYNARCASALPKCSSSDDCLHFDNRSVFSWMLLLSFWMSETSAVSFSVAISNTQKTLFAK</sequence>
<protein>
    <recommendedName>
        <fullName evidence="1">Reverse transcriptase Ty1/copia-type domain-containing protein</fullName>
    </recommendedName>
</protein>
<reference evidence="2" key="2">
    <citation type="submission" date="2021-03" db="UniProtKB">
        <authorList>
            <consortium name="EnsemblPlants"/>
        </authorList>
    </citation>
    <scope>IDENTIFICATION</scope>
</reference>
<dbReference type="Gramene" id="evm.model.01.1296">
    <property type="protein sequence ID" value="cds.evm.model.01.1296"/>
    <property type="gene ID" value="evm.TU.01.1296"/>
</dbReference>
<dbReference type="Pfam" id="PF07727">
    <property type="entry name" value="RVT_2"/>
    <property type="match status" value="1"/>
</dbReference>
<feature type="domain" description="Reverse transcriptase Ty1/copia-type" evidence="1">
    <location>
        <begin position="1"/>
        <end position="146"/>
    </location>
</feature>
<dbReference type="Proteomes" id="UP000596661">
    <property type="component" value="Chromosome 1"/>
</dbReference>
<evidence type="ECO:0000259" key="1">
    <source>
        <dbReference type="Pfam" id="PF07727"/>
    </source>
</evidence>
<evidence type="ECO:0000313" key="3">
    <source>
        <dbReference type="Proteomes" id="UP000596661"/>
    </source>
</evidence>